<evidence type="ECO:0000313" key="2">
    <source>
        <dbReference type="EMBL" id="PSV11800.1"/>
    </source>
</evidence>
<proteinExistence type="predicted"/>
<evidence type="ECO:0000256" key="1">
    <source>
        <dbReference type="SAM" id="SignalP"/>
    </source>
</evidence>
<evidence type="ECO:0000313" key="3">
    <source>
        <dbReference type="Proteomes" id="UP000240530"/>
    </source>
</evidence>
<dbReference type="RefSeq" id="WP_107184715.1">
    <property type="nucleotide sequence ID" value="NZ_CP131585.1"/>
</dbReference>
<gene>
    <name evidence="2" type="ORF">C0W93_07890</name>
</gene>
<protein>
    <recommendedName>
        <fullName evidence="4">Lipoprotein</fullName>
    </recommendedName>
</protein>
<organism evidence="2 3">
    <name type="scientific">Photobacterium leiognathi subsp. mandapamensis</name>
    <name type="common">Photobacterium mandapamensis</name>
    <dbReference type="NCBI Taxonomy" id="48408"/>
    <lineage>
        <taxon>Bacteria</taxon>
        <taxon>Pseudomonadati</taxon>
        <taxon>Pseudomonadota</taxon>
        <taxon>Gammaproteobacteria</taxon>
        <taxon>Vibrionales</taxon>
        <taxon>Vibrionaceae</taxon>
        <taxon>Photobacterium</taxon>
    </lineage>
</organism>
<sequence length="481" mass="54093">MKITNVALAVSLGLFLSACGGSSDSGETSTNPTRSIQGKAIDGYVKGATVGLDLNFNGKLDLGEPTTVTGDNGAYILDIKSNEDASCVDYVPTIVDVPVGAVDEDLGIVETAYSMTIAPAIFIPSDKDIRDITPLTTVLWDNIQQDLESNNLGMLSCAAIQNQSETRERISMMLKEQEYRLQRRFNVPVEELYSDFIASGNVNLAENAAKLVKGMQLSYEETRVLLQDPNVLYADVEYIQGHWNYMMENESNSKHWHRVTTTQYKDKSTTTRIERMSDDLTTVVKIFENSMKREISERGLSLIERYAVEPDGCNITIELVQAKNDGRGLRNHHHIDNIDSLSVCQNAVDENNMTNQTILAYQSNGIDDIGKVEEVGQFQYSQEQVFSYRNLITTFKVMDADELNQFNYISADFNNEETHLSTSVLRNHSTHLEDRYVWLGRDVIKGTWSKQIQYKSGLHEFYCSVDGEVWNPVNKISDCDK</sequence>
<reference evidence="2 3" key="1">
    <citation type="submission" date="2018-03" db="EMBL/GenBank/DDBJ databases">
        <title>Whole genome sequencing of Histamine producing bacteria.</title>
        <authorList>
            <person name="Butler K."/>
        </authorList>
    </citation>
    <scope>NUCLEOTIDE SEQUENCE [LARGE SCALE GENOMIC DNA]</scope>
    <source>
        <strain evidence="2 3">Res.4.1</strain>
    </source>
</reference>
<dbReference type="Proteomes" id="UP000240530">
    <property type="component" value="Unassembled WGS sequence"/>
</dbReference>
<evidence type="ECO:0008006" key="4">
    <source>
        <dbReference type="Google" id="ProtNLM"/>
    </source>
</evidence>
<accession>A0A2T3KWM3</accession>
<comment type="caution">
    <text evidence="2">The sequence shown here is derived from an EMBL/GenBank/DDBJ whole genome shotgun (WGS) entry which is preliminary data.</text>
</comment>
<dbReference type="PROSITE" id="PS51257">
    <property type="entry name" value="PROKAR_LIPOPROTEIN"/>
    <property type="match status" value="1"/>
</dbReference>
<feature type="chain" id="PRO_5015480053" description="Lipoprotein" evidence="1">
    <location>
        <begin position="21"/>
        <end position="481"/>
    </location>
</feature>
<dbReference type="AlphaFoldDB" id="A0A2T3KWM3"/>
<feature type="signal peptide" evidence="1">
    <location>
        <begin position="1"/>
        <end position="20"/>
    </location>
</feature>
<keyword evidence="1" id="KW-0732">Signal</keyword>
<dbReference type="EMBL" id="PYNS01000005">
    <property type="protein sequence ID" value="PSV11800.1"/>
    <property type="molecule type" value="Genomic_DNA"/>
</dbReference>
<name>A0A2T3KWM3_PHOLD</name>